<feature type="compositionally biased region" description="Polar residues" evidence="1">
    <location>
        <begin position="275"/>
        <end position="285"/>
    </location>
</feature>
<organism evidence="2 3">
    <name type="scientific">Parnassius apollo</name>
    <name type="common">Apollo butterfly</name>
    <name type="synonym">Papilio apollo</name>
    <dbReference type="NCBI Taxonomy" id="110799"/>
    <lineage>
        <taxon>Eukaryota</taxon>
        <taxon>Metazoa</taxon>
        <taxon>Ecdysozoa</taxon>
        <taxon>Arthropoda</taxon>
        <taxon>Hexapoda</taxon>
        <taxon>Insecta</taxon>
        <taxon>Pterygota</taxon>
        <taxon>Neoptera</taxon>
        <taxon>Endopterygota</taxon>
        <taxon>Lepidoptera</taxon>
        <taxon>Glossata</taxon>
        <taxon>Ditrysia</taxon>
        <taxon>Papilionoidea</taxon>
        <taxon>Papilionidae</taxon>
        <taxon>Parnassiinae</taxon>
        <taxon>Parnassini</taxon>
        <taxon>Parnassius</taxon>
        <taxon>Parnassius</taxon>
    </lineage>
</organism>
<feature type="region of interest" description="Disordered" evidence="1">
    <location>
        <begin position="254"/>
        <end position="285"/>
    </location>
</feature>
<dbReference type="AlphaFoldDB" id="A0A8S3X4Z7"/>
<evidence type="ECO:0000313" key="3">
    <source>
        <dbReference type="Proteomes" id="UP000691718"/>
    </source>
</evidence>
<gene>
    <name evidence="2" type="ORF">PAPOLLO_LOCUS13923</name>
</gene>
<dbReference type="EMBL" id="CAJQZP010000945">
    <property type="protein sequence ID" value="CAG5001497.1"/>
    <property type="molecule type" value="Genomic_DNA"/>
</dbReference>
<comment type="caution">
    <text evidence="2">The sequence shown here is derived from an EMBL/GenBank/DDBJ whole genome shotgun (WGS) entry which is preliminary data.</text>
</comment>
<dbReference type="PANTHER" id="PTHR47055:SF3">
    <property type="entry name" value="PHORBOL-ESTER_DAG-TYPE DOMAIN-CONTAINING PROTEIN"/>
    <property type="match status" value="1"/>
</dbReference>
<evidence type="ECO:0000313" key="2">
    <source>
        <dbReference type="EMBL" id="CAG5001497.1"/>
    </source>
</evidence>
<name>A0A8S3X4Z7_PARAO</name>
<accession>A0A8S3X4Z7</accession>
<dbReference type="GO" id="GO:0043565">
    <property type="term" value="F:sequence-specific DNA binding"/>
    <property type="evidence" value="ECO:0007669"/>
    <property type="project" value="TreeGrafter"/>
</dbReference>
<dbReference type="OrthoDB" id="10057240at2759"/>
<proteinExistence type="predicted"/>
<dbReference type="InterPro" id="IPR052638">
    <property type="entry name" value="PiggyBac_TE-derived"/>
</dbReference>
<evidence type="ECO:0000256" key="1">
    <source>
        <dbReference type="SAM" id="MobiDB-lite"/>
    </source>
</evidence>
<reference evidence="2" key="1">
    <citation type="submission" date="2021-04" db="EMBL/GenBank/DDBJ databases">
        <authorList>
            <person name="Tunstrom K."/>
        </authorList>
    </citation>
    <scope>NUCLEOTIDE SEQUENCE</scope>
</reference>
<dbReference type="PANTHER" id="PTHR47055">
    <property type="entry name" value="DDE_TNP_1_7 DOMAIN-CONTAINING PROTEIN"/>
    <property type="match status" value="1"/>
</dbReference>
<protein>
    <submittedName>
        <fullName evidence="2">(apollo) hypothetical protein</fullName>
    </submittedName>
</protein>
<dbReference type="Proteomes" id="UP000691718">
    <property type="component" value="Unassembled WGS sequence"/>
</dbReference>
<sequence>MGVFSRKSSFSDLSVVVSPDEVVGALMSVDSGDEDLVSLQNLPGSQLRAAAEVQYGNSCGDWESDDDLSLAEVNKRRRLNFENECASTSQASLLQGQIDNSVSPAVPVPSISTNAPTMINFKNNKYTWSSRDTQPTLSDWHNPQRPDQYGDKNPIEYFDCMFDDVVLNILVIFTNLYATKKNKEVVVLQLFYGMDNSEHLKKKCKESRSRNVIPSSSKRLPSDSQIEEWLIHEGSSGSEAEDICENYVPEQSDHIWETEESASDNEERKIHQVMSRETIQKNQPS</sequence>
<keyword evidence="3" id="KW-1185">Reference proteome</keyword>